<evidence type="ECO:0000313" key="2">
    <source>
        <dbReference type="EMBL" id="KAK3087676.1"/>
    </source>
</evidence>
<name>A0AA88XLP9_PINIB</name>
<comment type="caution">
    <text evidence="2">The sequence shown here is derived from an EMBL/GenBank/DDBJ whole genome shotgun (WGS) entry which is preliminary data.</text>
</comment>
<accession>A0AA88XLP9</accession>
<dbReference type="PANTHER" id="PTHR31389:SF4">
    <property type="entry name" value="LD39211P"/>
    <property type="match status" value="1"/>
</dbReference>
<dbReference type="InterPro" id="IPR012444">
    <property type="entry name" value="DUF1647"/>
</dbReference>
<evidence type="ECO:0000313" key="3">
    <source>
        <dbReference type="Proteomes" id="UP001186944"/>
    </source>
</evidence>
<proteinExistence type="predicted"/>
<reference evidence="2" key="1">
    <citation type="submission" date="2019-08" db="EMBL/GenBank/DDBJ databases">
        <title>The improved chromosome-level genome for the pearl oyster Pinctada fucata martensii using PacBio sequencing and Hi-C.</title>
        <authorList>
            <person name="Zheng Z."/>
        </authorList>
    </citation>
    <scope>NUCLEOTIDE SEQUENCE</scope>
    <source>
        <strain evidence="2">ZZ-2019</strain>
        <tissue evidence="2">Adductor muscle</tissue>
    </source>
</reference>
<organism evidence="2 3">
    <name type="scientific">Pinctada imbricata</name>
    <name type="common">Atlantic pearl-oyster</name>
    <name type="synonym">Pinctada martensii</name>
    <dbReference type="NCBI Taxonomy" id="66713"/>
    <lineage>
        <taxon>Eukaryota</taxon>
        <taxon>Metazoa</taxon>
        <taxon>Spiralia</taxon>
        <taxon>Lophotrochozoa</taxon>
        <taxon>Mollusca</taxon>
        <taxon>Bivalvia</taxon>
        <taxon>Autobranchia</taxon>
        <taxon>Pteriomorphia</taxon>
        <taxon>Pterioida</taxon>
        <taxon>Pterioidea</taxon>
        <taxon>Pteriidae</taxon>
        <taxon>Pinctada</taxon>
    </lineage>
</organism>
<dbReference type="Proteomes" id="UP001186944">
    <property type="component" value="Unassembled WGS sequence"/>
</dbReference>
<keyword evidence="1" id="KW-0732">Signal</keyword>
<keyword evidence="3" id="KW-1185">Reference proteome</keyword>
<feature type="signal peptide" evidence="1">
    <location>
        <begin position="1"/>
        <end position="15"/>
    </location>
</feature>
<dbReference type="AlphaFoldDB" id="A0AA88XLP9"/>
<protein>
    <submittedName>
        <fullName evidence="2">Uncharacterized protein</fullName>
    </submittedName>
</protein>
<dbReference type="PANTHER" id="PTHR31389">
    <property type="entry name" value="LD39211P"/>
    <property type="match status" value="1"/>
</dbReference>
<dbReference type="EMBL" id="VSWD01000011">
    <property type="protein sequence ID" value="KAK3087676.1"/>
    <property type="molecule type" value="Genomic_DNA"/>
</dbReference>
<feature type="chain" id="PRO_5041690481" evidence="1">
    <location>
        <begin position="16"/>
        <end position="371"/>
    </location>
</feature>
<dbReference type="Pfam" id="PF07801">
    <property type="entry name" value="DUF1647"/>
    <property type="match status" value="1"/>
</dbReference>
<sequence length="371" mass="42867">MTLTLILLLVSRTLHNLPLLDIKGGNLFGNPWHRGNLTEDLKGRICYASSPKIKDQIDLGCETNDFELFQNVDFTNASYYMEYLGFKNYSDCSVKQRPFVPDVPVIVSGASSNHYEEAVAMCNNLNSTLRKKYTDMKLIIFDLGIGDSDRRDILKKYCGCEIRKFPFSSFPRHVKNVKGYTWKPLIISLMLKEFSFIMWIDTSIRFDLNKPTYPLFKKAQICQIQQLMEPDWALVETCDIKTMEFLKQNITDFMNTTDVEAGWAVYLRSEFFIERILKPWVSCALTYGCMLTDTYSYAVGCNRPKPNVRTPGLCHRFEQSVMGIILAKLYKEKLDNVLFGEKIYGDVQRGHSMAIPEDFLQKFHKITVPSR</sequence>
<gene>
    <name evidence="2" type="ORF">FSP39_009036</name>
</gene>
<evidence type="ECO:0000256" key="1">
    <source>
        <dbReference type="SAM" id="SignalP"/>
    </source>
</evidence>